<comment type="caution">
    <text evidence="3">The sequence shown here is derived from an EMBL/GenBank/DDBJ whole genome shotgun (WGS) entry which is preliminary data.</text>
</comment>
<proteinExistence type="predicted"/>
<keyword evidence="4" id="KW-1185">Reference proteome</keyword>
<protein>
    <recommendedName>
        <fullName evidence="5">Secreted protein</fullName>
    </recommendedName>
</protein>
<dbReference type="Proteomes" id="UP001341840">
    <property type="component" value="Unassembled WGS sequence"/>
</dbReference>
<evidence type="ECO:0000256" key="1">
    <source>
        <dbReference type="SAM" id="Phobius"/>
    </source>
</evidence>
<evidence type="ECO:0008006" key="5">
    <source>
        <dbReference type="Google" id="ProtNLM"/>
    </source>
</evidence>
<organism evidence="3 4">
    <name type="scientific">Stylosanthes scabra</name>
    <dbReference type="NCBI Taxonomy" id="79078"/>
    <lineage>
        <taxon>Eukaryota</taxon>
        <taxon>Viridiplantae</taxon>
        <taxon>Streptophyta</taxon>
        <taxon>Embryophyta</taxon>
        <taxon>Tracheophyta</taxon>
        <taxon>Spermatophyta</taxon>
        <taxon>Magnoliopsida</taxon>
        <taxon>eudicotyledons</taxon>
        <taxon>Gunneridae</taxon>
        <taxon>Pentapetalae</taxon>
        <taxon>rosids</taxon>
        <taxon>fabids</taxon>
        <taxon>Fabales</taxon>
        <taxon>Fabaceae</taxon>
        <taxon>Papilionoideae</taxon>
        <taxon>50 kb inversion clade</taxon>
        <taxon>dalbergioids sensu lato</taxon>
        <taxon>Dalbergieae</taxon>
        <taxon>Pterocarpus clade</taxon>
        <taxon>Stylosanthes</taxon>
    </lineage>
</organism>
<reference evidence="3 4" key="1">
    <citation type="journal article" date="2023" name="Plants (Basel)">
        <title>Bridging the Gap: Combining Genomics and Transcriptomics Approaches to Understand Stylosanthes scabra, an Orphan Legume from the Brazilian Caatinga.</title>
        <authorList>
            <person name="Ferreira-Neto J.R.C."/>
            <person name="da Silva M.D."/>
            <person name="Binneck E."/>
            <person name="de Melo N.F."/>
            <person name="da Silva R.H."/>
            <person name="de Melo A.L.T.M."/>
            <person name="Pandolfi V."/>
            <person name="Bustamante F.O."/>
            <person name="Brasileiro-Vidal A.C."/>
            <person name="Benko-Iseppon A.M."/>
        </authorList>
    </citation>
    <scope>NUCLEOTIDE SEQUENCE [LARGE SCALE GENOMIC DNA]</scope>
    <source>
        <tissue evidence="3">Leaves</tissue>
    </source>
</reference>
<evidence type="ECO:0000313" key="4">
    <source>
        <dbReference type="Proteomes" id="UP001341840"/>
    </source>
</evidence>
<feature type="chain" id="PRO_5045648010" description="Secreted protein" evidence="2">
    <location>
        <begin position="21"/>
        <end position="133"/>
    </location>
</feature>
<evidence type="ECO:0000313" key="3">
    <source>
        <dbReference type="EMBL" id="MED6108297.1"/>
    </source>
</evidence>
<evidence type="ECO:0000256" key="2">
    <source>
        <dbReference type="SAM" id="SignalP"/>
    </source>
</evidence>
<sequence>MKTFMKILIISLFFSSPSPATSLLHNYRIFFFFSSRYTASRATLTVETRRFRCRRSVSSRCRYRFVSTFLFRLHFPLRVAVAYLCLIPPSSSLLFLWWWSIVVRTGPLTGPSHLKDRKCTQTSKNRIKPAGSV</sequence>
<dbReference type="EMBL" id="JASCZI010000076">
    <property type="protein sequence ID" value="MED6108297.1"/>
    <property type="molecule type" value="Genomic_DNA"/>
</dbReference>
<accession>A0ABU6Q9S5</accession>
<keyword evidence="1" id="KW-0812">Transmembrane</keyword>
<keyword evidence="1" id="KW-1133">Transmembrane helix</keyword>
<keyword evidence="1" id="KW-0472">Membrane</keyword>
<gene>
    <name evidence="3" type="ORF">PIB30_022427</name>
</gene>
<feature type="signal peptide" evidence="2">
    <location>
        <begin position="1"/>
        <end position="20"/>
    </location>
</feature>
<keyword evidence="2" id="KW-0732">Signal</keyword>
<feature type="transmembrane region" description="Helical" evidence="1">
    <location>
        <begin position="80"/>
        <end position="99"/>
    </location>
</feature>
<name>A0ABU6Q9S5_9FABA</name>